<accession>A0ABS0TDG2</accession>
<dbReference type="InterPro" id="IPR021533">
    <property type="entry name" value="PepSY-like"/>
</dbReference>
<gene>
    <name evidence="3" type="ORF">I6U50_03540</name>
</gene>
<dbReference type="RefSeq" id="WP_198637860.1">
    <property type="nucleotide sequence ID" value="NZ_JAEHNY010000002.1"/>
</dbReference>
<evidence type="ECO:0000259" key="2">
    <source>
        <dbReference type="Pfam" id="PF11396"/>
    </source>
</evidence>
<feature type="chain" id="PRO_5046463203" evidence="1">
    <location>
        <begin position="21"/>
        <end position="137"/>
    </location>
</feature>
<evidence type="ECO:0000256" key="1">
    <source>
        <dbReference type="SAM" id="SignalP"/>
    </source>
</evidence>
<feature type="domain" description="Putative beta-lactamase-inhibitor-like PepSY-like" evidence="2">
    <location>
        <begin position="55"/>
        <end position="134"/>
    </location>
</feature>
<evidence type="ECO:0000313" key="4">
    <source>
        <dbReference type="Proteomes" id="UP000635665"/>
    </source>
</evidence>
<keyword evidence="4" id="KW-1185">Reference proteome</keyword>
<name>A0ABS0TDG2_9FLAO</name>
<dbReference type="Proteomes" id="UP000635665">
    <property type="component" value="Unassembled WGS sequence"/>
</dbReference>
<dbReference type="SUPFAM" id="SSF160574">
    <property type="entry name" value="BT0923-like"/>
    <property type="match status" value="1"/>
</dbReference>
<dbReference type="Gene3D" id="3.40.1420.30">
    <property type="match status" value="1"/>
</dbReference>
<feature type="signal peptide" evidence="1">
    <location>
        <begin position="1"/>
        <end position="20"/>
    </location>
</feature>
<organism evidence="3 4">
    <name type="scientific">Salegentibacter maritimus</name>
    <dbReference type="NCBI Taxonomy" id="2794347"/>
    <lineage>
        <taxon>Bacteria</taxon>
        <taxon>Pseudomonadati</taxon>
        <taxon>Bacteroidota</taxon>
        <taxon>Flavobacteriia</taxon>
        <taxon>Flavobacteriales</taxon>
        <taxon>Flavobacteriaceae</taxon>
        <taxon>Salegentibacter</taxon>
    </lineage>
</organism>
<evidence type="ECO:0000313" key="3">
    <source>
        <dbReference type="EMBL" id="MBI6119091.1"/>
    </source>
</evidence>
<reference evidence="3 4" key="1">
    <citation type="submission" date="2020-12" db="EMBL/GenBank/DDBJ databases">
        <title>Salegentibacter orientalis sp. nov., isolated from costal sediment.</title>
        <authorList>
            <person name="Lian F.-B."/>
        </authorList>
    </citation>
    <scope>NUCLEOTIDE SEQUENCE [LARGE SCALE GENOMIC DNA]</scope>
    <source>
        <strain evidence="3 4">F60176</strain>
    </source>
</reference>
<dbReference type="EMBL" id="JAEHNY010000002">
    <property type="protein sequence ID" value="MBI6119091.1"/>
    <property type="molecule type" value="Genomic_DNA"/>
</dbReference>
<protein>
    <submittedName>
        <fullName evidence="3">PepSY-like domain-containing protein</fullName>
    </submittedName>
</protein>
<keyword evidence="1" id="KW-0732">Signal</keyword>
<proteinExistence type="predicted"/>
<dbReference type="Pfam" id="PF11396">
    <property type="entry name" value="PepSY_like"/>
    <property type="match status" value="1"/>
</dbReference>
<sequence length="137" mass="15523">MKKLFLTGLLVFLGITFGHAQKSELPEMVSAYVSQLFPNEKIKTVEIDKGDNWKKFEIKMSEGTELSFDQNNQPTEIKCKSGIPAPALPLNIAGYITKNHPNIKIIEYEMDKEGHEVKLENGDELEFDSKGNFVEMD</sequence>
<comment type="caution">
    <text evidence="3">The sequence shown here is derived from an EMBL/GenBank/DDBJ whole genome shotgun (WGS) entry which is preliminary data.</text>
</comment>